<dbReference type="InterPro" id="IPR036259">
    <property type="entry name" value="MFS_trans_sf"/>
</dbReference>
<evidence type="ECO:0000256" key="7">
    <source>
        <dbReference type="SAM" id="Phobius"/>
    </source>
</evidence>
<feature type="transmembrane region" description="Helical" evidence="7">
    <location>
        <begin position="289"/>
        <end position="312"/>
    </location>
</feature>
<feature type="transmembrane region" description="Helical" evidence="7">
    <location>
        <begin position="78"/>
        <end position="97"/>
    </location>
</feature>
<accession>A0A6N7XA97</accession>
<dbReference type="AlphaFoldDB" id="A0A6N7XA97"/>
<feature type="transmembrane region" description="Helical" evidence="7">
    <location>
        <begin position="324"/>
        <end position="342"/>
    </location>
</feature>
<evidence type="ECO:0000313" key="9">
    <source>
        <dbReference type="EMBL" id="MST72462.1"/>
    </source>
</evidence>
<dbReference type="GO" id="GO:0005886">
    <property type="term" value="C:plasma membrane"/>
    <property type="evidence" value="ECO:0007669"/>
    <property type="project" value="UniProtKB-SubCell"/>
</dbReference>
<keyword evidence="2" id="KW-0813">Transport</keyword>
<proteinExistence type="predicted"/>
<gene>
    <name evidence="9" type="ORF">FYJ68_04990</name>
</gene>
<keyword evidence="3" id="KW-1003">Cell membrane</keyword>
<dbReference type="EMBL" id="VUNC01000003">
    <property type="protein sequence ID" value="MST72462.1"/>
    <property type="molecule type" value="Genomic_DNA"/>
</dbReference>
<keyword evidence="5 7" id="KW-1133">Transmembrane helix</keyword>
<feature type="domain" description="Major facilitator superfamily (MFS) profile" evidence="8">
    <location>
        <begin position="12"/>
        <end position="445"/>
    </location>
</feature>
<dbReference type="PANTHER" id="PTHR42718">
    <property type="entry name" value="MAJOR FACILITATOR SUPERFAMILY MULTIDRUG TRANSPORTER MFSC"/>
    <property type="match status" value="1"/>
</dbReference>
<feature type="transmembrane region" description="Helical" evidence="7">
    <location>
        <begin position="197"/>
        <end position="216"/>
    </location>
</feature>
<dbReference type="Pfam" id="PF07690">
    <property type="entry name" value="MFS_1"/>
    <property type="match status" value="1"/>
</dbReference>
<evidence type="ECO:0000259" key="8">
    <source>
        <dbReference type="PROSITE" id="PS50850"/>
    </source>
</evidence>
<feature type="transmembrane region" description="Helical" evidence="7">
    <location>
        <begin position="348"/>
        <end position="376"/>
    </location>
</feature>
<dbReference type="RefSeq" id="WP_154434612.1">
    <property type="nucleotide sequence ID" value="NZ_VUNC01000003.1"/>
</dbReference>
<dbReference type="SUPFAM" id="SSF103473">
    <property type="entry name" value="MFS general substrate transporter"/>
    <property type="match status" value="1"/>
</dbReference>
<evidence type="ECO:0000256" key="4">
    <source>
        <dbReference type="ARBA" id="ARBA00022692"/>
    </source>
</evidence>
<dbReference type="InterPro" id="IPR011701">
    <property type="entry name" value="MFS"/>
</dbReference>
<feature type="transmembrane region" description="Helical" evidence="7">
    <location>
        <begin position="388"/>
        <end position="409"/>
    </location>
</feature>
<feature type="transmembrane region" description="Helical" evidence="7">
    <location>
        <begin position="259"/>
        <end position="277"/>
    </location>
</feature>
<evidence type="ECO:0000256" key="2">
    <source>
        <dbReference type="ARBA" id="ARBA00022448"/>
    </source>
</evidence>
<evidence type="ECO:0000313" key="10">
    <source>
        <dbReference type="Proteomes" id="UP000469325"/>
    </source>
</evidence>
<name>A0A6N7XA97_9ACTN</name>
<dbReference type="Proteomes" id="UP000469325">
    <property type="component" value="Unassembled WGS sequence"/>
</dbReference>
<feature type="transmembrane region" description="Helical" evidence="7">
    <location>
        <begin position="222"/>
        <end position="238"/>
    </location>
</feature>
<dbReference type="Gene3D" id="1.20.1250.20">
    <property type="entry name" value="MFS general substrate transporter like domains"/>
    <property type="match status" value="1"/>
</dbReference>
<evidence type="ECO:0000256" key="5">
    <source>
        <dbReference type="ARBA" id="ARBA00022989"/>
    </source>
</evidence>
<feature type="transmembrane region" description="Helical" evidence="7">
    <location>
        <begin position="47"/>
        <end position="66"/>
    </location>
</feature>
<feature type="transmembrane region" description="Helical" evidence="7">
    <location>
        <begin position="12"/>
        <end position="35"/>
    </location>
</feature>
<evidence type="ECO:0000256" key="3">
    <source>
        <dbReference type="ARBA" id="ARBA00022475"/>
    </source>
</evidence>
<dbReference type="PANTHER" id="PTHR42718:SF46">
    <property type="entry name" value="BLR6921 PROTEIN"/>
    <property type="match status" value="1"/>
</dbReference>
<comment type="subcellular location">
    <subcellularLocation>
        <location evidence="1">Cell membrane</location>
        <topology evidence="1">Multi-pass membrane protein</topology>
    </subcellularLocation>
</comment>
<dbReference type="Gene3D" id="1.20.1720.10">
    <property type="entry name" value="Multidrug resistance protein D"/>
    <property type="match status" value="1"/>
</dbReference>
<dbReference type="CDD" id="cd17321">
    <property type="entry name" value="MFS_MMR_MDR_like"/>
    <property type="match status" value="1"/>
</dbReference>
<protein>
    <submittedName>
        <fullName evidence="9">MFS transporter</fullName>
    </submittedName>
</protein>
<reference evidence="9 10" key="1">
    <citation type="submission" date="2019-08" db="EMBL/GenBank/DDBJ databases">
        <title>In-depth cultivation of the pig gut microbiome towards novel bacterial diversity and tailored functional studies.</title>
        <authorList>
            <person name="Wylensek D."/>
            <person name="Hitch T.C.A."/>
            <person name="Clavel T."/>
        </authorList>
    </citation>
    <scope>NUCLEOTIDE SEQUENCE [LARGE SCALE GENOMIC DNA]</scope>
    <source>
        <strain evidence="9 10">CA-Schmier-601-WT-1</strain>
    </source>
</reference>
<evidence type="ECO:0000256" key="1">
    <source>
        <dbReference type="ARBA" id="ARBA00004651"/>
    </source>
</evidence>
<organism evidence="9 10">
    <name type="scientific">Olsenella porci</name>
    <dbReference type="NCBI Taxonomy" id="2652279"/>
    <lineage>
        <taxon>Bacteria</taxon>
        <taxon>Bacillati</taxon>
        <taxon>Actinomycetota</taxon>
        <taxon>Coriobacteriia</taxon>
        <taxon>Coriobacteriales</taxon>
        <taxon>Atopobiaceae</taxon>
        <taxon>Olsenella</taxon>
    </lineage>
</organism>
<feature type="transmembrane region" description="Helical" evidence="7">
    <location>
        <begin position="421"/>
        <end position="441"/>
    </location>
</feature>
<comment type="caution">
    <text evidence="9">The sequence shown here is derived from an EMBL/GenBank/DDBJ whole genome shotgun (WGS) entry which is preliminary data.</text>
</comment>
<dbReference type="GO" id="GO:0022857">
    <property type="term" value="F:transmembrane transporter activity"/>
    <property type="evidence" value="ECO:0007669"/>
    <property type="project" value="InterPro"/>
</dbReference>
<dbReference type="InterPro" id="IPR020846">
    <property type="entry name" value="MFS_dom"/>
</dbReference>
<evidence type="ECO:0000256" key="6">
    <source>
        <dbReference type="ARBA" id="ARBA00023136"/>
    </source>
</evidence>
<sequence length="455" mass="47427">MAEQTKQRFGAVLPIVLLGYFLILMDNSVVFSSSLSIARELGMDSVAVSWVSTAYALTFGGFLLLGGRLGDIIGRRRIFLAGLAVFTAASFMVGSATSGNMLVAMRALQGMGSSMLAPSTLALLIDNYEGQMRTRSIAAYGTVAGIGSSVGMVLGGFITAYASWRYAFYIDVPVGILLIVLTLRFIPSKSGSSGSNVDWAGAILSVIGFACLIYGIDGRVGREVSIVIAVVALVALVLRERRAKVPLMPLRLFGDLGRSAAYVGRFLMMGASMSYFFLMPTALQQVYGFTPLVAAVGFLPLTVTQFFSSLTVPALTRKFSNARVLILGCVIDALGLFLGWAVGVQAGYLLGVAIPMVLIGMGQALIVSPLTVAGVAGASEDISGAASGVVNVFHQVGAAVGLAAVSMAVSGMQEVAAIDAAQGMMLLMIVLTGVCGFLVLASEQRCLVQALSDVE</sequence>
<feature type="transmembrane region" description="Helical" evidence="7">
    <location>
        <begin position="166"/>
        <end position="185"/>
    </location>
</feature>
<keyword evidence="6 7" id="KW-0472">Membrane</keyword>
<feature type="transmembrane region" description="Helical" evidence="7">
    <location>
        <begin position="137"/>
        <end position="160"/>
    </location>
</feature>
<keyword evidence="4 7" id="KW-0812">Transmembrane</keyword>
<dbReference type="PROSITE" id="PS50850">
    <property type="entry name" value="MFS"/>
    <property type="match status" value="1"/>
</dbReference>
<keyword evidence="10" id="KW-1185">Reference proteome</keyword>
<feature type="transmembrane region" description="Helical" evidence="7">
    <location>
        <begin position="103"/>
        <end position="125"/>
    </location>
</feature>